<dbReference type="EMBL" id="AP012204">
    <property type="protein sequence ID" value="BAK34303.1"/>
    <property type="molecule type" value="Genomic_DNA"/>
</dbReference>
<sequence>MDRPRLQVTSVTIGADDPHSLASFYRELLGYRMTADDPATGDDPGWAQLRPPDGVGFPTLNFEGERQFRRPVWPAVSGEQNATQHLDIWVDDLAEATDWAIACGAVLAESQPQDDVRVLFDPSGHPFCLFL</sequence>
<gene>
    <name evidence="2" type="ordered locus">MLP_12890</name>
</gene>
<dbReference type="OrthoDB" id="1645442at2"/>
<dbReference type="PANTHER" id="PTHR35908:SF1">
    <property type="entry name" value="CONSERVED PROTEIN"/>
    <property type="match status" value="1"/>
</dbReference>
<dbReference type="Proteomes" id="UP000007947">
    <property type="component" value="Chromosome"/>
</dbReference>
<dbReference type="Pfam" id="PF18029">
    <property type="entry name" value="Glyoxalase_6"/>
    <property type="match status" value="1"/>
</dbReference>
<dbReference type="CDD" id="cd06587">
    <property type="entry name" value="VOC"/>
    <property type="match status" value="1"/>
</dbReference>
<dbReference type="InterPro" id="IPR029068">
    <property type="entry name" value="Glyas_Bleomycin-R_OHBP_Dase"/>
</dbReference>
<feature type="domain" description="VOC" evidence="1">
    <location>
        <begin position="7"/>
        <end position="131"/>
    </location>
</feature>
<proteinExistence type="predicted"/>
<dbReference type="AlphaFoldDB" id="F5XPJ5"/>
<dbReference type="PROSITE" id="PS51819">
    <property type="entry name" value="VOC"/>
    <property type="match status" value="1"/>
</dbReference>
<dbReference type="PANTHER" id="PTHR35908">
    <property type="entry name" value="HYPOTHETICAL FUSION PROTEIN"/>
    <property type="match status" value="1"/>
</dbReference>
<dbReference type="RefSeq" id="WP_013862186.1">
    <property type="nucleotide sequence ID" value="NC_015635.1"/>
</dbReference>
<protein>
    <recommendedName>
        <fullName evidence="1">VOC domain-containing protein</fullName>
    </recommendedName>
</protein>
<name>F5XPJ5_MICPN</name>
<organism evidence="2 3">
    <name type="scientific">Microlunatus phosphovorus (strain ATCC 700054 / DSM 10555 / JCM 9379 / NBRC 101784 / NCIMB 13414 / VKM Ac-1990 / NM-1)</name>
    <dbReference type="NCBI Taxonomy" id="1032480"/>
    <lineage>
        <taxon>Bacteria</taxon>
        <taxon>Bacillati</taxon>
        <taxon>Actinomycetota</taxon>
        <taxon>Actinomycetes</taxon>
        <taxon>Propionibacteriales</taxon>
        <taxon>Propionibacteriaceae</taxon>
        <taxon>Microlunatus</taxon>
    </lineage>
</organism>
<accession>F5XPJ5</accession>
<dbReference type="InterPro" id="IPR041581">
    <property type="entry name" value="Glyoxalase_6"/>
</dbReference>
<evidence type="ECO:0000313" key="3">
    <source>
        <dbReference type="Proteomes" id="UP000007947"/>
    </source>
</evidence>
<dbReference type="STRING" id="1032480.MLP_12890"/>
<dbReference type="InterPro" id="IPR037523">
    <property type="entry name" value="VOC_core"/>
</dbReference>
<keyword evidence="3" id="KW-1185">Reference proteome</keyword>
<dbReference type="Gene3D" id="3.10.180.10">
    <property type="entry name" value="2,3-Dihydroxybiphenyl 1,2-Dioxygenase, domain 1"/>
    <property type="match status" value="1"/>
</dbReference>
<evidence type="ECO:0000313" key="2">
    <source>
        <dbReference type="EMBL" id="BAK34303.1"/>
    </source>
</evidence>
<dbReference type="KEGG" id="mph:MLP_12890"/>
<dbReference type="SUPFAM" id="SSF54593">
    <property type="entry name" value="Glyoxalase/Bleomycin resistance protein/Dihydroxybiphenyl dioxygenase"/>
    <property type="match status" value="1"/>
</dbReference>
<dbReference type="HOGENOM" id="CLU_108054_2_1_11"/>
<evidence type="ECO:0000259" key="1">
    <source>
        <dbReference type="PROSITE" id="PS51819"/>
    </source>
</evidence>
<reference evidence="2 3" key="1">
    <citation type="submission" date="2011-05" db="EMBL/GenBank/DDBJ databases">
        <title>Whole genome sequence of Microlunatus phosphovorus NM-1.</title>
        <authorList>
            <person name="Hosoyama A."/>
            <person name="Sasaki K."/>
            <person name="Harada T."/>
            <person name="Igarashi R."/>
            <person name="Kawakoshi A."/>
            <person name="Sasagawa M."/>
            <person name="Fukada J."/>
            <person name="Nakamura S."/>
            <person name="Katano Y."/>
            <person name="Hanada S."/>
            <person name="Kamagata Y."/>
            <person name="Nakamura N."/>
            <person name="Yamazaki S."/>
            <person name="Fujita N."/>
        </authorList>
    </citation>
    <scope>NUCLEOTIDE SEQUENCE [LARGE SCALE GENOMIC DNA]</scope>
    <source>
        <strain evidence="3">ATCC 700054 / DSM 10555 / JCM 9379 / NBRC 101784 / NCIMB 13414 / VKM Ac-1990 / NM-1</strain>
    </source>
</reference>
<dbReference type="eggNOG" id="COG0346">
    <property type="taxonomic scope" value="Bacteria"/>
</dbReference>